<dbReference type="AlphaFoldDB" id="A0A9W7XTQ0"/>
<gene>
    <name evidence="4" type="ORF">LPJ53_004780</name>
</gene>
<dbReference type="GO" id="GO:0007264">
    <property type="term" value="P:small GTPase-mediated signal transduction"/>
    <property type="evidence" value="ECO:0007669"/>
    <property type="project" value="InterPro"/>
</dbReference>
<sequence>MSPVPIRNPLTIKCPKTGCKSKVIRAQAATLVQRKPRTELPAIGAAEPLPSELPDEIAALLPANTSSADGGWFWMLNDMMEFENIGFSHLVDGQKYLSCADCDLAPLGYHDTTVAGAQDKEYLIAIDRVAYLK</sequence>
<dbReference type="SUPFAM" id="SSF51316">
    <property type="entry name" value="Mss4-like"/>
    <property type="match status" value="1"/>
</dbReference>
<keyword evidence="1" id="KW-0813">Transport</keyword>
<dbReference type="InterPro" id="IPR011057">
    <property type="entry name" value="Mss4-like_sf"/>
</dbReference>
<comment type="caution">
    <text evidence="4">The sequence shown here is derived from an EMBL/GenBank/DDBJ whole genome shotgun (WGS) entry which is preliminary data.</text>
</comment>
<reference evidence="4" key="1">
    <citation type="submission" date="2022-07" db="EMBL/GenBank/DDBJ databases">
        <title>Phylogenomic reconstructions and comparative analyses of Kickxellomycotina fungi.</title>
        <authorList>
            <person name="Reynolds N.K."/>
            <person name="Stajich J.E."/>
            <person name="Barry K."/>
            <person name="Grigoriev I.V."/>
            <person name="Crous P."/>
            <person name="Smith M.E."/>
        </authorList>
    </citation>
    <scope>NUCLEOTIDE SEQUENCE</scope>
    <source>
        <strain evidence="4">NBRC 32514</strain>
    </source>
</reference>
<keyword evidence="3" id="KW-0653">Protein transport</keyword>
<protein>
    <recommendedName>
        <fullName evidence="6">Mss4-like protein</fullName>
    </recommendedName>
</protein>
<dbReference type="PROSITE" id="PS51796">
    <property type="entry name" value="MSS4"/>
    <property type="match status" value="1"/>
</dbReference>
<evidence type="ECO:0000256" key="1">
    <source>
        <dbReference type="ARBA" id="ARBA00022448"/>
    </source>
</evidence>
<dbReference type="GO" id="GO:0008270">
    <property type="term" value="F:zinc ion binding"/>
    <property type="evidence" value="ECO:0007669"/>
    <property type="project" value="TreeGrafter"/>
</dbReference>
<dbReference type="OrthoDB" id="30840at2759"/>
<dbReference type="Proteomes" id="UP001149813">
    <property type="component" value="Unassembled WGS sequence"/>
</dbReference>
<accession>A0A9W7XTQ0</accession>
<name>A0A9W7XTQ0_9FUNG</name>
<dbReference type="PANTHER" id="PTHR13276:SF0">
    <property type="entry name" value="GUANINE NUCLEOTIDE EXCHANGE FACTOR MSS4"/>
    <property type="match status" value="1"/>
</dbReference>
<proteinExistence type="predicted"/>
<dbReference type="GO" id="GO:0005829">
    <property type="term" value="C:cytosol"/>
    <property type="evidence" value="ECO:0007669"/>
    <property type="project" value="TreeGrafter"/>
</dbReference>
<evidence type="ECO:0000313" key="4">
    <source>
        <dbReference type="EMBL" id="KAJ1720616.1"/>
    </source>
</evidence>
<evidence type="ECO:0000313" key="5">
    <source>
        <dbReference type="Proteomes" id="UP001149813"/>
    </source>
</evidence>
<dbReference type="Pfam" id="PF04421">
    <property type="entry name" value="Mss4"/>
    <property type="match status" value="1"/>
</dbReference>
<dbReference type="Gene3D" id="2.170.150.10">
    <property type="entry name" value="Metal Binding Protein, Guanine Nucleotide Exchange Factor, Chain A"/>
    <property type="match status" value="1"/>
</dbReference>
<dbReference type="PANTHER" id="PTHR13276">
    <property type="entry name" value="GUANINE NUCLEOTIDE EXCHANGE FACTOR MSS4"/>
    <property type="match status" value="1"/>
</dbReference>
<dbReference type="EMBL" id="JANBOJ010000241">
    <property type="protein sequence ID" value="KAJ1720616.1"/>
    <property type="molecule type" value="Genomic_DNA"/>
</dbReference>
<keyword evidence="2" id="KW-0344">Guanine-nucleotide releasing factor</keyword>
<organism evidence="4 5">
    <name type="scientific">Coemansia erecta</name>
    <dbReference type="NCBI Taxonomy" id="147472"/>
    <lineage>
        <taxon>Eukaryota</taxon>
        <taxon>Fungi</taxon>
        <taxon>Fungi incertae sedis</taxon>
        <taxon>Zoopagomycota</taxon>
        <taxon>Kickxellomycotina</taxon>
        <taxon>Kickxellomycetes</taxon>
        <taxon>Kickxellales</taxon>
        <taxon>Kickxellaceae</taxon>
        <taxon>Coemansia</taxon>
    </lineage>
</organism>
<dbReference type="GO" id="GO:0015031">
    <property type="term" value="P:protein transport"/>
    <property type="evidence" value="ECO:0007669"/>
    <property type="project" value="UniProtKB-KW"/>
</dbReference>
<dbReference type="GO" id="GO:0016020">
    <property type="term" value="C:membrane"/>
    <property type="evidence" value="ECO:0007669"/>
    <property type="project" value="TreeGrafter"/>
</dbReference>
<evidence type="ECO:0000256" key="2">
    <source>
        <dbReference type="ARBA" id="ARBA00022658"/>
    </source>
</evidence>
<keyword evidence="5" id="KW-1185">Reference proteome</keyword>
<dbReference type="GO" id="GO:0005085">
    <property type="term" value="F:guanyl-nucleotide exchange factor activity"/>
    <property type="evidence" value="ECO:0007669"/>
    <property type="project" value="UniProtKB-KW"/>
</dbReference>
<evidence type="ECO:0008006" key="6">
    <source>
        <dbReference type="Google" id="ProtNLM"/>
    </source>
</evidence>
<evidence type="ECO:0000256" key="3">
    <source>
        <dbReference type="ARBA" id="ARBA00022927"/>
    </source>
</evidence>
<dbReference type="InterPro" id="IPR011323">
    <property type="entry name" value="Mss4/transl-control_tumour"/>
</dbReference>
<dbReference type="GO" id="GO:0006892">
    <property type="term" value="P:post-Golgi vesicle-mediated transport"/>
    <property type="evidence" value="ECO:0007669"/>
    <property type="project" value="TreeGrafter"/>
</dbReference>
<dbReference type="InterPro" id="IPR007515">
    <property type="entry name" value="Mss4"/>
</dbReference>